<evidence type="ECO:0000313" key="1">
    <source>
        <dbReference type="EMBL" id="MBL6459320.1"/>
    </source>
</evidence>
<evidence type="ECO:0000313" key="2">
    <source>
        <dbReference type="Proteomes" id="UP000606490"/>
    </source>
</evidence>
<organism evidence="1 2">
    <name type="scientific">Belnapia mucosa</name>
    <dbReference type="NCBI Taxonomy" id="2804532"/>
    <lineage>
        <taxon>Bacteria</taxon>
        <taxon>Pseudomonadati</taxon>
        <taxon>Pseudomonadota</taxon>
        <taxon>Alphaproteobacteria</taxon>
        <taxon>Acetobacterales</taxon>
        <taxon>Roseomonadaceae</taxon>
        <taxon>Belnapia</taxon>
    </lineage>
</organism>
<gene>
    <name evidence="1" type="ORF">JMJ55_28785</name>
</gene>
<dbReference type="Proteomes" id="UP000606490">
    <property type="component" value="Unassembled WGS sequence"/>
</dbReference>
<dbReference type="RefSeq" id="WP_202829052.1">
    <property type="nucleotide sequence ID" value="NZ_JAEUXJ010000033.1"/>
</dbReference>
<keyword evidence="2" id="KW-1185">Reference proteome</keyword>
<comment type="caution">
    <text evidence="1">The sequence shown here is derived from an EMBL/GenBank/DDBJ whole genome shotgun (WGS) entry which is preliminary data.</text>
</comment>
<proteinExistence type="predicted"/>
<reference evidence="1 2" key="1">
    <citation type="submission" date="2021-01" db="EMBL/GenBank/DDBJ databases">
        <title>Belnapia mucosa sp. nov. and Belnapia arida sp. nov., isolated from the Tabernas Desert (Almeria, Spain).</title>
        <authorList>
            <person name="Molina-Menor E."/>
            <person name="Vidal-Verdu A."/>
            <person name="Calonge A."/>
            <person name="Satari L."/>
            <person name="Pereto Magraner J."/>
            <person name="Porcar Miralles M."/>
        </authorList>
    </citation>
    <scope>NUCLEOTIDE SEQUENCE [LARGE SCALE GENOMIC DNA]</scope>
    <source>
        <strain evidence="1 2">T6</strain>
    </source>
</reference>
<accession>A0ABS1VCG3</accession>
<dbReference type="EMBL" id="JAEUXJ010000033">
    <property type="protein sequence ID" value="MBL6459320.1"/>
    <property type="molecule type" value="Genomic_DNA"/>
</dbReference>
<sequence length="68" mass="7434">MLATVTTLLREPAKDDDIVLADEAAAGNVEAWESLRHANVIIVIISRFRTRFAANGSPPQSISANWSR</sequence>
<name>A0ABS1VCG3_9PROT</name>
<protein>
    <submittedName>
        <fullName evidence="1">Uncharacterized protein</fullName>
    </submittedName>
</protein>